<feature type="compositionally biased region" description="Pro residues" evidence="1">
    <location>
        <begin position="165"/>
        <end position="176"/>
    </location>
</feature>
<keyword evidence="3" id="KW-1185">Reference proteome</keyword>
<dbReference type="EMBL" id="DF839781">
    <property type="protein sequence ID" value="GAT44507.1"/>
    <property type="molecule type" value="Genomic_DNA"/>
</dbReference>
<proteinExistence type="predicted"/>
<sequence length="328" mass="34010">MIARAPQKEPPAMLEPQRPPLSALPSTPGPDVPGGYPRDSVVFAGNKWDREEETRTRPQRGGMLSYLPAGVASYFHHPPGSSHADSDSVDNASTTSTPGTPGVLLHTDGSIATTTSNFSTRAYAGSRSSRPSTASAATMTATPLPEPPAQTSASANPTTDKALPTTPPSNPPPADAAPPLHTEPIPAVAPLAGLTAFAHLHTPPTTKPTGKAPGDDAEKSPPRLLDRFKTLRRGGGGRGHRQTASESSVPNPTQAARVENRSPSVEAPAAMGLGTEAQAHESSTAKSKSSSNALMRTLRGEAKVFAGKITRDAGKVEAGRRIMKQTQA</sequence>
<accession>A0ABQ0L020</accession>
<dbReference type="Proteomes" id="UP000815677">
    <property type="component" value="Unassembled WGS sequence"/>
</dbReference>
<evidence type="ECO:0000313" key="2">
    <source>
        <dbReference type="EMBL" id="GAT44507.1"/>
    </source>
</evidence>
<feature type="compositionally biased region" description="Low complexity" evidence="1">
    <location>
        <begin position="202"/>
        <end position="212"/>
    </location>
</feature>
<feature type="compositionally biased region" description="Polar residues" evidence="1">
    <location>
        <begin position="89"/>
        <end position="99"/>
    </location>
</feature>
<feature type="region of interest" description="Disordered" evidence="1">
    <location>
        <begin position="200"/>
        <end position="294"/>
    </location>
</feature>
<feature type="compositionally biased region" description="Polar residues" evidence="1">
    <location>
        <begin position="242"/>
        <end position="254"/>
    </location>
</feature>
<reference evidence="2" key="1">
    <citation type="submission" date="2014-09" db="EMBL/GenBank/DDBJ databases">
        <title>Genome sequence of the luminous mushroom Mycena chlorophos for searching fungal bioluminescence genes.</title>
        <authorList>
            <person name="Tanaka Y."/>
            <person name="Kasuga D."/>
            <person name="Oba Y."/>
            <person name="Hase S."/>
            <person name="Sato K."/>
            <person name="Oba Y."/>
            <person name="Sakakibara Y."/>
        </authorList>
    </citation>
    <scope>NUCLEOTIDE SEQUENCE</scope>
</reference>
<feature type="compositionally biased region" description="Polar residues" evidence="1">
    <location>
        <begin position="110"/>
        <end position="120"/>
    </location>
</feature>
<feature type="compositionally biased region" description="Low complexity" evidence="1">
    <location>
        <begin position="282"/>
        <end position="291"/>
    </location>
</feature>
<name>A0ABQ0L020_MYCCL</name>
<feature type="region of interest" description="Disordered" evidence="1">
    <location>
        <begin position="1"/>
        <end position="185"/>
    </location>
</feature>
<protein>
    <submittedName>
        <fullName evidence="2">Uncharacterized protein</fullName>
    </submittedName>
</protein>
<evidence type="ECO:0000256" key="1">
    <source>
        <dbReference type="SAM" id="MobiDB-lite"/>
    </source>
</evidence>
<feature type="compositionally biased region" description="Basic and acidic residues" evidence="1">
    <location>
        <begin position="47"/>
        <end position="56"/>
    </location>
</feature>
<organism evidence="2 3">
    <name type="scientific">Mycena chlorophos</name>
    <name type="common">Agaric fungus</name>
    <name type="synonym">Agaricus chlorophos</name>
    <dbReference type="NCBI Taxonomy" id="658473"/>
    <lineage>
        <taxon>Eukaryota</taxon>
        <taxon>Fungi</taxon>
        <taxon>Dikarya</taxon>
        <taxon>Basidiomycota</taxon>
        <taxon>Agaricomycotina</taxon>
        <taxon>Agaricomycetes</taxon>
        <taxon>Agaricomycetidae</taxon>
        <taxon>Agaricales</taxon>
        <taxon>Marasmiineae</taxon>
        <taxon>Mycenaceae</taxon>
        <taxon>Mycena</taxon>
    </lineage>
</organism>
<feature type="compositionally biased region" description="Low complexity" evidence="1">
    <location>
        <begin position="126"/>
        <end position="143"/>
    </location>
</feature>
<feature type="compositionally biased region" description="Polar residues" evidence="1">
    <location>
        <begin position="149"/>
        <end position="159"/>
    </location>
</feature>
<feature type="compositionally biased region" description="Basic and acidic residues" evidence="1">
    <location>
        <begin position="213"/>
        <end position="229"/>
    </location>
</feature>
<evidence type="ECO:0000313" key="3">
    <source>
        <dbReference type="Proteomes" id="UP000815677"/>
    </source>
</evidence>
<gene>
    <name evidence="2" type="ORF">MCHLO_02124</name>
</gene>